<accession>A0A640VQ24</accession>
<dbReference type="GO" id="GO:0016747">
    <property type="term" value="F:acyltransferase activity, transferring groups other than amino-acyl groups"/>
    <property type="evidence" value="ECO:0007669"/>
    <property type="project" value="InterPro"/>
</dbReference>
<dbReference type="AlphaFoldDB" id="A0A640VQ24"/>
<feature type="domain" description="N-acetyltransferase" evidence="1">
    <location>
        <begin position="18"/>
        <end position="160"/>
    </location>
</feature>
<dbReference type="Proteomes" id="UP000436522">
    <property type="component" value="Unassembled WGS sequence"/>
</dbReference>
<dbReference type="CDD" id="cd04301">
    <property type="entry name" value="NAT_SF"/>
    <property type="match status" value="1"/>
</dbReference>
<dbReference type="InterPro" id="IPR016181">
    <property type="entry name" value="Acyl_CoA_acyltransferase"/>
</dbReference>
<reference evidence="2 3" key="1">
    <citation type="submission" date="2019-12" db="EMBL/GenBank/DDBJ databases">
        <title>Roseobacter cerasinus sp. nov., isolated from seawater around aquaculture.</title>
        <authorList>
            <person name="Muramatsu S."/>
            <person name="Takabe Y."/>
            <person name="Mori K."/>
            <person name="Takaichi S."/>
            <person name="Hanada S."/>
        </authorList>
    </citation>
    <scope>NUCLEOTIDE SEQUENCE [LARGE SCALE GENOMIC DNA]</scope>
    <source>
        <strain evidence="2 3">AI77</strain>
    </source>
</reference>
<dbReference type="SUPFAM" id="SSF55729">
    <property type="entry name" value="Acyl-CoA N-acyltransferases (Nat)"/>
    <property type="match status" value="1"/>
</dbReference>
<dbReference type="Pfam" id="PF13508">
    <property type="entry name" value="Acetyltransf_7"/>
    <property type="match status" value="1"/>
</dbReference>
<evidence type="ECO:0000259" key="1">
    <source>
        <dbReference type="PROSITE" id="PS51186"/>
    </source>
</evidence>
<gene>
    <name evidence="2" type="ORF">So717_14670</name>
</gene>
<comment type="caution">
    <text evidence="2">The sequence shown here is derived from an EMBL/GenBank/DDBJ whole genome shotgun (WGS) entry which is preliminary data.</text>
</comment>
<sequence>MSRSSNPASVSDVAPPDFALRPAQDGDFSFARRLYMDSMKPLLMALDAWNADEMEAAFRSYFVRDEIKLVMLDGRDVGWFQVSQTDTDMCIDQLYLLQEVRGQGIGAALVKSIISEAAEQDKDVCLSFVHGNPAHTLYHRLGFRQISEDDTKIHMRYQNEQAS</sequence>
<dbReference type="PROSITE" id="PS51186">
    <property type="entry name" value="GNAT"/>
    <property type="match status" value="1"/>
</dbReference>
<dbReference type="Gene3D" id="3.40.630.30">
    <property type="match status" value="1"/>
</dbReference>
<evidence type="ECO:0000313" key="2">
    <source>
        <dbReference type="EMBL" id="GFE49714.1"/>
    </source>
</evidence>
<organism evidence="2 3">
    <name type="scientific">Roseobacter cerasinus</name>
    <dbReference type="NCBI Taxonomy" id="2602289"/>
    <lineage>
        <taxon>Bacteria</taxon>
        <taxon>Pseudomonadati</taxon>
        <taxon>Pseudomonadota</taxon>
        <taxon>Alphaproteobacteria</taxon>
        <taxon>Rhodobacterales</taxon>
        <taxon>Roseobacteraceae</taxon>
        <taxon>Roseobacter</taxon>
    </lineage>
</organism>
<protein>
    <submittedName>
        <fullName evidence="2">N-acetyltransferase</fullName>
    </submittedName>
</protein>
<keyword evidence="2" id="KW-0808">Transferase</keyword>
<keyword evidence="3" id="KW-1185">Reference proteome</keyword>
<dbReference type="InterPro" id="IPR000182">
    <property type="entry name" value="GNAT_dom"/>
</dbReference>
<name>A0A640VQ24_9RHOB</name>
<evidence type="ECO:0000313" key="3">
    <source>
        <dbReference type="Proteomes" id="UP000436522"/>
    </source>
</evidence>
<proteinExistence type="predicted"/>
<dbReference type="EMBL" id="BLIV01000002">
    <property type="protein sequence ID" value="GFE49714.1"/>
    <property type="molecule type" value="Genomic_DNA"/>
</dbReference>